<dbReference type="SMART" id="SM00862">
    <property type="entry name" value="Trans_reg_C"/>
    <property type="match status" value="1"/>
</dbReference>
<keyword evidence="2" id="KW-0597">Phosphoprotein</keyword>
<organism evidence="6 7">
    <name type="scientific">Roseateles amylovorans</name>
    <dbReference type="NCBI Taxonomy" id="2978473"/>
    <lineage>
        <taxon>Bacteria</taxon>
        <taxon>Pseudomonadati</taxon>
        <taxon>Pseudomonadota</taxon>
        <taxon>Betaproteobacteria</taxon>
        <taxon>Burkholderiales</taxon>
        <taxon>Sphaerotilaceae</taxon>
        <taxon>Roseateles</taxon>
    </lineage>
</organism>
<evidence type="ECO:0000313" key="6">
    <source>
        <dbReference type="EMBL" id="UXH78384.1"/>
    </source>
</evidence>
<dbReference type="PROSITE" id="PS51755">
    <property type="entry name" value="OMPR_PHOB"/>
    <property type="match status" value="1"/>
</dbReference>
<dbReference type="EMBL" id="CP104562">
    <property type="protein sequence ID" value="UXH78384.1"/>
    <property type="molecule type" value="Genomic_DNA"/>
</dbReference>
<dbReference type="SMART" id="SM00448">
    <property type="entry name" value="REC"/>
    <property type="match status" value="1"/>
</dbReference>
<evidence type="ECO:0000259" key="5">
    <source>
        <dbReference type="PROSITE" id="PS51755"/>
    </source>
</evidence>
<dbReference type="InterPro" id="IPR011006">
    <property type="entry name" value="CheY-like_superfamily"/>
</dbReference>
<evidence type="ECO:0000256" key="1">
    <source>
        <dbReference type="ARBA" id="ARBA00023125"/>
    </source>
</evidence>
<keyword evidence="1 3" id="KW-0238">DNA-binding</keyword>
<dbReference type="InterPro" id="IPR016032">
    <property type="entry name" value="Sig_transdc_resp-reg_C-effctor"/>
</dbReference>
<dbReference type="PROSITE" id="PS50110">
    <property type="entry name" value="RESPONSE_REGULATORY"/>
    <property type="match status" value="1"/>
</dbReference>
<dbReference type="InterPro" id="IPR001867">
    <property type="entry name" value="OmpR/PhoB-type_DNA-bd"/>
</dbReference>
<gene>
    <name evidence="6" type="ORF">N4261_00105</name>
</gene>
<sequence length="227" mass="25047">MNRIAIVEDLERMAELVREALLASHIAVDTFATLAQACEAAQQMDFAVWIIDRGLPDGDGLELVRRLRADGKTTPCLMLTARDALHDRVAGLDSGADDYLTKPFSMEELVARVRALMRRPATLLERTARHADLRLELDSGRLHCATESVSLAPTELQIVISLLRAAGQPVRRATLELAAWGLGEAVTPNALDVALHRIRRKLLAIGSRQSIENIRNYGFALREHPSS</sequence>
<dbReference type="InterPro" id="IPR039420">
    <property type="entry name" value="WalR-like"/>
</dbReference>
<evidence type="ECO:0000259" key="4">
    <source>
        <dbReference type="PROSITE" id="PS50110"/>
    </source>
</evidence>
<dbReference type="Gene3D" id="6.10.250.690">
    <property type="match status" value="1"/>
</dbReference>
<dbReference type="InterPro" id="IPR036388">
    <property type="entry name" value="WH-like_DNA-bd_sf"/>
</dbReference>
<accession>A0ABY6B124</accession>
<dbReference type="RefSeq" id="WP_261758172.1">
    <property type="nucleotide sequence ID" value="NZ_CP104562.2"/>
</dbReference>
<dbReference type="SUPFAM" id="SSF46894">
    <property type="entry name" value="C-terminal effector domain of the bipartite response regulators"/>
    <property type="match status" value="1"/>
</dbReference>
<feature type="DNA-binding region" description="OmpR/PhoB-type" evidence="3">
    <location>
        <begin position="125"/>
        <end position="223"/>
    </location>
</feature>
<dbReference type="InterPro" id="IPR001789">
    <property type="entry name" value="Sig_transdc_resp-reg_receiver"/>
</dbReference>
<name>A0ABY6B124_9BURK</name>
<evidence type="ECO:0000256" key="3">
    <source>
        <dbReference type="PROSITE-ProRule" id="PRU01091"/>
    </source>
</evidence>
<dbReference type="Pfam" id="PF00072">
    <property type="entry name" value="Response_reg"/>
    <property type="match status" value="1"/>
</dbReference>
<proteinExistence type="predicted"/>
<dbReference type="SUPFAM" id="SSF52172">
    <property type="entry name" value="CheY-like"/>
    <property type="match status" value="1"/>
</dbReference>
<dbReference type="Gene3D" id="3.40.50.2300">
    <property type="match status" value="1"/>
</dbReference>
<feature type="domain" description="Response regulatory" evidence="4">
    <location>
        <begin position="3"/>
        <end position="117"/>
    </location>
</feature>
<dbReference type="CDD" id="cd00383">
    <property type="entry name" value="trans_reg_C"/>
    <property type="match status" value="1"/>
</dbReference>
<protein>
    <submittedName>
        <fullName evidence="6">Response regulator transcription factor</fullName>
    </submittedName>
</protein>
<feature type="domain" description="OmpR/PhoB-type" evidence="5">
    <location>
        <begin position="125"/>
        <end position="223"/>
    </location>
</feature>
<keyword evidence="7" id="KW-1185">Reference proteome</keyword>
<dbReference type="PANTHER" id="PTHR48111">
    <property type="entry name" value="REGULATOR OF RPOS"/>
    <property type="match status" value="1"/>
</dbReference>
<evidence type="ECO:0000313" key="7">
    <source>
        <dbReference type="Proteomes" id="UP001064933"/>
    </source>
</evidence>
<dbReference type="Proteomes" id="UP001064933">
    <property type="component" value="Chromosome"/>
</dbReference>
<reference evidence="6" key="1">
    <citation type="submission" date="2022-10" db="EMBL/GenBank/DDBJ databases">
        <title>Characterization and whole genome sequencing of a new Roseateles species, isolated from fresh water.</title>
        <authorList>
            <person name="Guliayeva D.Y."/>
            <person name="Akhremchuk A.E."/>
            <person name="Sikolenko M.A."/>
            <person name="Valentovich L.N."/>
            <person name="Sidarenka A.V."/>
        </authorList>
    </citation>
    <scope>NUCLEOTIDE SEQUENCE</scope>
    <source>
        <strain evidence="6">BIM B-1768</strain>
    </source>
</reference>
<dbReference type="PANTHER" id="PTHR48111:SF36">
    <property type="entry name" value="TRANSCRIPTIONAL REGULATORY PROTEIN CUTR"/>
    <property type="match status" value="1"/>
</dbReference>
<dbReference type="Pfam" id="PF00486">
    <property type="entry name" value="Trans_reg_C"/>
    <property type="match status" value="1"/>
</dbReference>
<evidence type="ECO:0000256" key="2">
    <source>
        <dbReference type="PROSITE-ProRule" id="PRU00169"/>
    </source>
</evidence>
<dbReference type="Gene3D" id="1.10.10.10">
    <property type="entry name" value="Winged helix-like DNA-binding domain superfamily/Winged helix DNA-binding domain"/>
    <property type="match status" value="1"/>
</dbReference>
<feature type="modified residue" description="4-aspartylphosphate" evidence="2">
    <location>
        <position position="52"/>
    </location>
</feature>